<dbReference type="CDD" id="cd19411">
    <property type="entry name" value="MCP2201-like_sensor"/>
    <property type="match status" value="1"/>
</dbReference>
<evidence type="ECO:0000259" key="9">
    <source>
        <dbReference type="PROSITE" id="PS50111"/>
    </source>
</evidence>
<evidence type="ECO:0000313" key="11">
    <source>
        <dbReference type="EMBL" id="POZ60973.1"/>
    </source>
</evidence>
<feature type="transmembrane region" description="Helical" evidence="8">
    <location>
        <begin position="191"/>
        <end position="216"/>
    </location>
</feature>
<feature type="domain" description="HAMP" evidence="10">
    <location>
        <begin position="216"/>
        <end position="269"/>
    </location>
</feature>
<dbReference type="SMART" id="SM00283">
    <property type="entry name" value="MA"/>
    <property type="match status" value="1"/>
</dbReference>
<dbReference type="CDD" id="cd11386">
    <property type="entry name" value="MCP_signal"/>
    <property type="match status" value="1"/>
</dbReference>
<keyword evidence="3 8" id="KW-1133">Transmembrane helix</keyword>
<dbReference type="InterPro" id="IPR004089">
    <property type="entry name" value="MCPsignal_dom"/>
</dbReference>
<dbReference type="FunFam" id="1.10.287.950:FF:000001">
    <property type="entry name" value="Methyl-accepting chemotaxis sensory transducer"/>
    <property type="match status" value="1"/>
</dbReference>
<dbReference type="Gene3D" id="1.10.287.950">
    <property type="entry name" value="Methyl-accepting chemotaxis protein"/>
    <property type="match status" value="1"/>
</dbReference>
<comment type="similarity">
    <text evidence="6">Belongs to the methyl-accepting chemotaxis (MCP) protein family.</text>
</comment>
<evidence type="ECO:0000256" key="3">
    <source>
        <dbReference type="ARBA" id="ARBA00022989"/>
    </source>
</evidence>
<sequence length="546" mass="58742">MDAGRKGAMTITKRLMITIALALIAMIAVGAQGLWQQKQANERFDYLKVNTFPSIHDLDEGKEALADMRLALARSAALSDAAVKSAQLALLPDLDKRFDATMDKYEKDLLSNDEDRKMLQADRDAMKIYRQQRDKYLQLMQANDAAGADRLLVGDMSSEAKTLNQLLLDHIEFNYKLAEQLSQDNAAAYQAGFTVSLAVVILAVLVCGGLSVQLYAHIRSSLQSLLGSMQEVRSQLDFRRRAPVARMDEIGQAASAFNELMGRLQQSFQEIRGSVGDMQGAIVQMADSSSHIAGSSVTQSESASEMAASVEQVTVSINHVADRAREADEQARVAGEIAERGSGVVLGTVDGISAVAQAVAEAADRIGRLRDDSATIATVLGVIKDIADQTNLLALNAAIEAARAGEMGRGFAVVADEVRKLAERTTSSTTEISGVIDKMQHGTQAAVAGMQQVVDRVNQEAEKARGASEAIQQIKTNSERSVELISEISSSIVEQGAASNVIAQKVEQIAQMAEANSRDAGDSADSANRLRRQAENIQQTVAQYQV</sequence>
<evidence type="ECO:0000256" key="8">
    <source>
        <dbReference type="SAM" id="Phobius"/>
    </source>
</evidence>
<accession>A0A2S5DD05</accession>
<gene>
    <name evidence="11" type="ORF">C2I19_15960</name>
</gene>
<evidence type="ECO:0000256" key="4">
    <source>
        <dbReference type="ARBA" id="ARBA00023136"/>
    </source>
</evidence>
<dbReference type="PROSITE" id="PS50111">
    <property type="entry name" value="CHEMOTAXIS_TRANSDUC_2"/>
    <property type="match status" value="1"/>
</dbReference>
<evidence type="ECO:0000256" key="1">
    <source>
        <dbReference type="ARBA" id="ARBA00004141"/>
    </source>
</evidence>
<dbReference type="PANTHER" id="PTHR32089">
    <property type="entry name" value="METHYL-ACCEPTING CHEMOTAXIS PROTEIN MCPB"/>
    <property type="match status" value="1"/>
</dbReference>
<dbReference type="InterPro" id="IPR024478">
    <property type="entry name" value="HlyB_4HB_MCP"/>
</dbReference>
<dbReference type="GO" id="GO:0007165">
    <property type="term" value="P:signal transduction"/>
    <property type="evidence" value="ECO:0007669"/>
    <property type="project" value="UniProtKB-KW"/>
</dbReference>
<organism evidence="11 12">
    <name type="scientific">Chromobacterium alticapitis</name>
    <dbReference type="NCBI Taxonomy" id="2073169"/>
    <lineage>
        <taxon>Bacteria</taxon>
        <taxon>Pseudomonadati</taxon>
        <taxon>Pseudomonadota</taxon>
        <taxon>Betaproteobacteria</taxon>
        <taxon>Neisseriales</taxon>
        <taxon>Chromobacteriaceae</taxon>
        <taxon>Chromobacterium</taxon>
    </lineage>
</organism>
<comment type="subcellular location">
    <subcellularLocation>
        <location evidence="1">Membrane</location>
        <topology evidence="1">Multi-pass membrane protein</topology>
    </subcellularLocation>
</comment>
<dbReference type="InterPro" id="IPR003660">
    <property type="entry name" value="HAMP_dom"/>
</dbReference>
<name>A0A2S5DD05_9NEIS</name>
<evidence type="ECO:0000256" key="6">
    <source>
        <dbReference type="ARBA" id="ARBA00029447"/>
    </source>
</evidence>
<keyword evidence="5 7" id="KW-0807">Transducer</keyword>
<protein>
    <submittedName>
        <fullName evidence="11">Methyl-accepting chemotaxis protein</fullName>
    </submittedName>
</protein>
<dbReference type="EMBL" id="PQWB01000080">
    <property type="protein sequence ID" value="POZ60973.1"/>
    <property type="molecule type" value="Genomic_DNA"/>
</dbReference>
<dbReference type="CDD" id="cd06225">
    <property type="entry name" value="HAMP"/>
    <property type="match status" value="1"/>
</dbReference>
<proteinExistence type="inferred from homology"/>
<keyword evidence="4 8" id="KW-0472">Membrane</keyword>
<dbReference type="Pfam" id="PF12729">
    <property type="entry name" value="4HB_MCP_1"/>
    <property type="match status" value="1"/>
</dbReference>
<dbReference type="GO" id="GO:0006935">
    <property type="term" value="P:chemotaxis"/>
    <property type="evidence" value="ECO:0007669"/>
    <property type="project" value="UniProtKB-ARBA"/>
</dbReference>
<dbReference type="SUPFAM" id="SSF58104">
    <property type="entry name" value="Methyl-accepting chemotaxis protein (MCP) signaling domain"/>
    <property type="match status" value="1"/>
</dbReference>
<dbReference type="Pfam" id="PF00015">
    <property type="entry name" value="MCPsignal"/>
    <property type="match status" value="1"/>
</dbReference>
<keyword evidence="2 8" id="KW-0812">Transmembrane</keyword>
<dbReference type="PANTHER" id="PTHR32089:SF119">
    <property type="entry name" value="METHYL-ACCEPTING CHEMOTAXIS PROTEIN CTPL"/>
    <property type="match status" value="1"/>
</dbReference>
<dbReference type="AlphaFoldDB" id="A0A2S5DD05"/>
<feature type="domain" description="Methyl-accepting transducer" evidence="9">
    <location>
        <begin position="274"/>
        <end position="510"/>
    </location>
</feature>
<evidence type="ECO:0000256" key="5">
    <source>
        <dbReference type="ARBA" id="ARBA00023224"/>
    </source>
</evidence>
<evidence type="ECO:0000256" key="2">
    <source>
        <dbReference type="ARBA" id="ARBA00022692"/>
    </source>
</evidence>
<keyword evidence="12" id="KW-1185">Reference proteome</keyword>
<dbReference type="Proteomes" id="UP000237082">
    <property type="component" value="Unassembled WGS sequence"/>
</dbReference>
<evidence type="ECO:0000313" key="12">
    <source>
        <dbReference type="Proteomes" id="UP000237082"/>
    </source>
</evidence>
<evidence type="ECO:0000256" key="7">
    <source>
        <dbReference type="PROSITE-ProRule" id="PRU00284"/>
    </source>
</evidence>
<dbReference type="Pfam" id="PF00672">
    <property type="entry name" value="HAMP"/>
    <property type="match status" value="1"/>
</dbReference>
<evidence type="ECO:0000259" key="10">
    <source>
        <dbReference type="PROSITE" id="PS50885"/>
    </source>
</evidence>
<dbReference type="GO" id="GO:0016020">
    <property type="term" value="C:membrane"/>
    <property type="evidence" value="ECO:0007669"/>
    <property type="project" value="UniProtKB-SubCell"/>
</dbReference>
<dbReference type="PROSITE" id="PS50885">
    <property type="entry name" value="HAMP"/>
    <property type="match status" value="1"/>
</dbReference>
<reference evidence="12" key="1">
    <citation type="submission" date="2018-02" db="EMBL/GenBank/DDBJ databases">
        <authorList>
            <person name="O'Hara-Hanley K."/>
            <person name="Soby S."/>
        </authorList>
    </citation>
    <scope>NUCLEOTIDE SEQUENCE [LARGE SCALE GENOMIC DNA]</scope>
    <source>
        <strain evidence="12">MWU14-2602</strain>
    </source>
</reference>
<dbReference type="InterPro" id="IPR047347">
    <property type="entry name" value="YvaQ-like_sensor"/>
</dbReference>
<dbReference type="SMART" id="SM00304">
    <property type="entry name" value="HAMP"/>
    <property type="match status" value="1"/>
</dbReference>
<comment type="caution">
    <text evidence="11">The sequence shown here is derived from an EMBL/GenBank/DDBJ whole genome shotgun (WGS) entry which is preliminary data.</text>
</comment>